<reference evidence="2" key="1">
    <citation type="submission" date="2020-05" db="EMBL/GenBank/DDBJ databases">
        <authorList>
            <person name="Chiriac C."/>
            <person name="Salcher M."/>
            <person name="Ghai R."/>
            <person name="Kavagutti S V."/>
        </authorList>
    </citation>
    <scope>NUCLEOTIDE SEQUENCE</scope>
</reference>
<dbReference type="Gene3D" id="3.30.70.1060">
    <property type="entry name" value="Dimeric alpha+beta barrel"/>
    <property type="match status" value="1"/>
</dbReference>
<evidence type="ECO:0000313" key="2">
    <source>
        <dbReference type="EMBL" id="CAB4620427.1"/>
    </source>
</evidence>
<dbReference type="InterPro" id="IPR005545">
    <property type="entry name" value="YCII"/>
</dbReference>
<evidence type="ECO:0000259" key="1">
    <source>
        <dbReference type="Pfam" id="PF03795"/>
    </source>
</evidence>
<dbReference type="SUPFAM" id="SSF54909">
    <property type="entry name" value="Dimeric alpha+beta barrel"/>
    <property type="match status" value="1"/>
</dbReference>
<dbReference type="AlphaFoldDB" id="A0A6J6I7X0"/>
<gene>
    <name evidence="2" type="ORF">UFOPK1909_00524</name>
</gene>
<proteinExistence type="predicted"/>
<accession>A0A6J6I7X0</accession>
<dbReference type="InterPro" id="IPR011008">
    <property type="entry name" value="Dimeric_a/b-barrel"/>
</dbReference>
<feature type="domain" description="YCII-related" evidence="1">
    <location>
        <begin position="1"/>
        <end position="77"/>
    </location>
</feature>
<protein>
    <submittedName>
        <fullName evidence="2">Unannotated protein</fullName>
    </submittedName>
</protein>
<organism evidence="2">
    <name type="scientific">freshwater metagenome</name>
    <dbReference type="NCBI Taxonomy" id="449393"/>
    <lineage>
        <taxon>unclassified sequences</taxon>
        <taxon>metagenomes</taxon>
        <taxon>ecological metagenomes</taxon>
    </lineage>
</organism>
<sequence>MRFVIFVIDSDTNTGGPGEMAAIDAFNDKLRANGHWVMAFGMQKPGADSIQSPDEFYSGQWIIEAEDLDTAQALAAEGSKACNRRVELRAFL</sequence>
<dbReference type="EMBL" id="CAEZVD010000040">
    <property type="protein sequence ID" value="CAB4620427.1"/>
    <property type="molecule type" value="Genomic_DNA"/>
</dbReference>
<name>A0A6J6I7X0_9ZZZZ</name>
<dbReference type="Pfam" id="PF03795">
    <property type="entry name" value="YCII"/>
    <property type="match status" value="1"/>
</dbReference>